<dbReference type="PANTHER" id="PTHR10621:SF0">
    <property type="entry name" value="UV EXCISION REPAIR PROTEIN RAD23"/>
    <property type="match status" value="1"/>
</dbReference>
<evidence type="ECO:0000259" key="2">
    <source>
        <dbReference type="PROSITE" id="PS50053"/>
    </source>
</evidence>
<feature type="compositionally biased region" description="Low complexity" evidence="1">
    <location>
        <begin position="161"/>
        <end position="175"/>
    </location>
</feature>
<feature type="region of interest" description="Disordered" evidence="1">
    <location>
        <begin position="399"/>
        <end position="444"/>
    </location>
</feature>
<evidence type="ECO:0000256" key="1">
    <source>
        <dbReference type="SAM" id="MobiDB-lite"/>
    </source>
</evidence>
<comment type="caution">
    <text evidence="3">The sequence shown here is derived from an EMBL/GenBank/DDBJ whole genome shotgun (WGS) entry which is preliminary data.</text>
</comment>
<evidence type="ECO:0000313" key="3">
    <source>
        <dbReference type="EMBL" id="ORZ24329.1"/>
    </source>
</evidence>
<feature type="domain" description="Ubiquitin-like" evidence="2">
    <location>
        <begin position="263"/>
        <end position="335"/>
    </location>
</feature>
<feature type="region of interest" description="Disordered" evidence="1">
    <location>
        <begin position="201"/>
        <end position="255"/>
    </location>
</feature>
<dbReference type="GO" id="GO:0031593">
    <property type="term" value="F:polyubiquitin modification-dependent protein binding"/>
    <property type="evidence" value="ECO:0007669"/>
    <property type="project" value="TreeGrafter"/>
</dbReference>
<feature type="compositionally biased region" description="Low complexity" evidence="1">
    <location>
        <begin position="421"/>
        <end position="433"/>
    </location>
</feature>
<dbReference type="AlphaFoldDB" id="A0A1X2IYB3"/>
<organism evidence="3 4">
    <name type="scientific">Absidia repens</name>
    <dbReference type="NCBI Taxonomy" id="90262"/>
    <lineage>
        <taxon>Eukaryota</taxon>
        <taxon>Fungi</taxon>
        <taxon>Fungi incertae sedis</taxon>
        <taxon>Mucoromycota</taxon>
        <taxon>Mucoromycotina</taxon>
        <taxon>Mucoromycetes</taxon>
        <taxon>Mucorales</taxon>
        <taxon>Cunninghamellaceae</taxon>
        <taxon>Absidia</taxon>
    </lineage>
</organism>
<dbReference type="InterPro" id="IPR000626">
    <property type="entry name" value="Ubiquitin-like_dom"/>
</dbReference>
<feature type="region of interest" description="Disordered" evidence="1">
    <location>
        <begin position="153"/>
        <end position="176"/>
    </location>
</feature>
<dbReference type="STRING" id="90262.A0A1X2IYB3"/>
<dbReference type="OrthoDB" id="2289960at2759"/>
<dbReference type="Gene3D" id="3.10.20.90">
    <property type="entry name" value="Phosphatidylinositol 3-kinase Catalytic Subunit, Chain A, domain 1"/>
    <property type="match status" value="3"/>
</dbReference>
<dbReference type="InterPro" id="IPR029071">
    <property type="entry name" value="Ubiquitin-like_domsf"/>
</dbReference>
<keyword evidence="4" id="KW-1185">Reference proteome</keyword>
<evidence type="ECO:0000313" key="4">
    <source>
        <dbReference type="Proteomes" id="UP000193560"/>
    </source>
</evidence>
<protein>
    <recommendedName>
        <fullName evidence="2">Ubiquitin-like domain-containing protein</fullName>
    </recommendedName>
</protein>
<dbReference type="InterPro" id="IPR019954">
    <property type="entry name" value="Ubiquitin_CS"/>
</dbReference>
<dbReference type="SUPFAM" id="SSF54236">
    <property type="entry name" value="Ubiquitin-like"/>
    <property type="match status" value="3"/>
</dbReference>
<dbReference type="GO" id="GO:0043161">
    <property type="term" value="P:proteasome-mediated ubiquitin-dependent protein catabolic process"/>
    <property type="evidence" value="ECO:0007669"/>
    <property type="project" value="TreeGrafter"/>
</dbReference>
<dbReference type="GO" id="GO:0005829">
    <property type="term" value="C:cytosol"/>
    <property type="evidence" value="ECO:0007669"/>
    <property type="project" value="TreeGrafter"/>
</dbReference>
<dbReference type="CDD" id="cd17039">
    <property type="entry name" value="Ubl_ubiquitin_like"/>
    <property type="match status" value="3"/>
</dbReference>
<dbReference type="GO" id="GO:0005654">
    <property type="term" value="C:nucleoplasm"/>
    <property type="evidence" value="ECO:0007669"/>
    <property type="project" value="TreeGrafter"/>
</dbReference>
<dbReference type="Proteomes" id="UP000193560">
    <property type="component" value="Unassembled WGS sequence"/>
</dbReference>
<dbReference type="GO" id="GO:0043130">
    <property type="term" value="F:ubiquitin binding"/>
    <property type="evidence" value="ECO:0007669"/>
    <property type="project" value="TreeGrafter"/>
</dbReference>
<dbReference type="EMBL" id="MCGE01000002">
    <property type="protein sequence ID" value="ORZ24329.1"/>
    <property type="molecule type" value="Genomic_DNA"/>
</dbReference>
<feature type="domain" description="Ubiquitin-like" evidence="2">
    <location>
        <begin position="70"/>
        <end position="143"/>
    </location>
</feature>
<dbReference type="PROSITE" id="PS00299">
    <property type="entry name" value="UBIQUITIN_1"/>
    <property type="match status" value="1"/>
</dbReference>
<accession>A0A1X2IYB3</accession>
<feature type="domain" description="Ubiquitin-like" evidence="2">
    <location>
        <begin position="439"/>
        <end position="511"/>
    </location>
</feature>
<dbReference type="PRINTS" id="PR01217">
    <property type="entry name" value="PRICHEXTENSN"/>
</dbReference>
<gene>
    <name evidence="3" type="ORF">BCR42DRAFT_402700</name>
</gene>
<feature type="compositionally biased region" description="Pro residues" evidence="1">
    <location>
        <begin position="409"/>
        <end position="420"/>
    </location>
</feature>
<name>A0A1X2IYB3_9FUNG</name>
<reference evidence="3 4" key="1">
    <citation type="submission" date="2016-07" db="EMBL/GenBank/DDBJ databases">
        <title>Pervasive Adenine N6-methylation of Active Genes in Fungi.</title>
        <authorList>
            <consortium name="DOE Joint Genome Institute"/>
            <person name="Mondo S.J."/>
            <person name="Dannebaum R.O."/>
            <person name="Kuo R.C."/>
            <person name="Labutti K."/>
            <person name="Haridas S."/>
            <person name="Kuo A."/>
            <person name="Salamov A."/>
            <person name="Ahrendt S.R."/>
            <person name="Lipzen A."/>
            <person name="Sullivan W."/>
            <person name="Andreopoulos W.B."/>
            <person name="Clum A."/>
            <person name="Lindquist E."/>
            <person name="Daum C."/>
            <person name="Ramamoorthy G.K."/>
            <person name="Gryganskyi A."/>
            <person name="Culley D."/>
            <person name="Magnuson J.K."/>
            <person name="James T.Y."/>
            <person name="O'Malley M.A."/>
            <person name="Stajich J.E."/>
            <person name="Spatafora J.W."/>
            <person name="Visel A."/>
            <person name="Grigoriev I.V."/>
        </authorList>
    </citation>
    <scope>NUCLEOTIDE SEQUENCE [LARGE SCALE GENOMIC DNA]</scope>
    <source>
        <strain evidence="3 4">NRRL 1336</strain>
    </source>
</reference>
<dbReference type="Pfam" id="PF00240">
    <property type="entry name" value="ubiquitin"/>
    <property type="match status" value="3"/>
</dbReference>
<dbReference type="GO" id="GO:0070628">
    <property type="term" value="F:proteasome binding"/>
    <property type="evidence" value="ECO:0007669"/>
    <property type="project" value="TreeGrafter"/>
</dbReference>
<feature type="compositionally biased region" description="Polar residues" evidence="1">
    <location>
        <begin position="201"/>
        <end position="227"/>
    </location>
</feature>
<dbReference type="PANTHER" id="PTHR10621">
    <property type="entry name" value="UV EXCISION REPAIR PROTEIN RAD23"/>
    <property type="match status" value="1"/>
</dbReference>
<proteinExistence type="predicted"/>
<feature type="compositionally biased region" description="Low complexity" evidence="1">
    <location>
        <begin position="244"/>
        <end position="253"/>
    </location>
</feature>
<sequence length="511" mass="57141">MRLYIVTRQDEIVPVDANPSDSILRLQALVAERQCLQYNSITLDHSRTVQSYGIENDSILQLTARPQERFNLYIRVYGGHTLTIEATRLDTLATIKYRIQQKERLYPFGQQLLFYIGLLLQGDDRPLATFQIFRDTLLDLALNTIPTTSAPVPHMTPAVPTPNYMTTPPTRTTPPIMTPTPAPPYTDLYTHSRTVIPASTPLTFTHTPAPRSTITTNATPPSTISRSKQTKEYTQKRPYSVFASSTQTKSKSTAPVSSLVVSKNIIVQVQCHTKHIKIAINTSDNVSVLKSKIYKHTNVANTAQSLMYNGKRLNDDETINSYKIVDGAHIDMLARPRRVPGKTKATITSKSTLETPHPSLLLVKKENTKKTIKPTTDTKILYTWKIGGNGVIDLLSSDAEEETIEPKQKQPPPPPPPPPSSSSSHQQQQQQQQGKKKQRKISVRVEDGSVHKLQMDYSAESTLLDVIRLYQTTSGEDLGNRKSIIFGGVALEDEFLIDDLYLDEDSILNLL</sequence>
<dbReference type="PROSITE" id="PS50053">
    <property type="entry name" value="UBIQUITIN_2"/>
    <property type="match status" value="3"/>
</dbReference>
<dbReference type="SMART" id="SM00213">
    <property type="entry name" value="UBQ"/>
    <property type="match status" value="3"/>
</dbReference>